<proteinExistence type="predicted"/>
<feature type="transmembrane region" description="Helical" evidence="2">
    <location>
        <begin position="29"/>
        <end position="48"/>
    </location>
</feature>
<feature type="region of interest" description="Disordered" evidence="1">
    <location>
        <begin position="1"/>
        <end position="25"/>
    </location>
</feature>
<feature type="compositionally biased region" description="Polar residues" evidence="1">
    <location>
        <begin position="1"/>
        <end position="10"/>
    </location>
</feature>
<keyword evidence="2" id="KW-0812">Transmembrane</keyword>
<keyword evidence="2" id="KW-0472">Membrane</keyword>
<dbReference type="EMBL" id="JAFEVO010000001">
    <property type="protein sequence ID" value="MBS3181011.1"/>
    <property type="molecule type" value="Genomic_DNA"/>
</dbReference>
<evidence type="ECO:0000256" key="1">
    <source>
        <dbReference type="SAM" id="MobiDB-lite"/>
    </source>
</evidence>
<comment type="caution">
    <text evidence="3">The sequence shown here is derived from an EMBL/GenBank/DDBJ whole genome shotgun (WGS) entry which is preliminary data.</text>
</comment>
<evidence type="ECO:0000256" key="2">
    <source>
        <dbReference type="SAM" id="Phobius"/>
    </source>
</evidence>
<gene>
    <name evidence="3" type="ORF">JSQ98_02160</name>
</gene>
<keyword evidence="2" id="KW-1133">Transmembrane helix</keyword>
<name>A0ABS5M1D4_9MICO</name>
<evidence type="ECO:0000313" key="3">
    <source>
        <dbReference type="EMBL" id="MBS3181011.1"/>
    </source>
</evidence>
<accession>A0ABS5M1D4</accession>
<dbReference type="Proteomes" id="UP000811492">
    <property type="component" value="Unassembled WGS sequence"/>
</dbReference>
<organism evidence="3 4">
    <name type="scientific">Leucobacter manosquensis</name>
    <dbReference type="NCBI Taxonomy" id="2810611"/>
    <lineage>
        <taxon>Bacteria</taxon>
        <taxon>Bacillati</taxon>
        <taxon>Actinomycetota</taxon>
        <taxon>Actinomycetes</taxon>
        <taxon>Micrococcales</taxon>
        <taxon>Microbacteriaceae</taxon>
        <taxon>Leucobacter</taxon>
    </lineage>
</organism>
<evidence type="ECO:0000313" key="4">
    <source>
        <dbReference type="Proteomes" id="UP000811492"/>
    </source>
</evidence>
<keyword evidence="4" id="KW-1185">Reference proteome</keyword>
<dbReference type="RefSeq" id="WP_211648178.1">
    <property type="nucleotide sequence ID" value="NZ_JAFEVO010000001.1"/>
</dbReference>
<protein>
    <submittedName>
        <fullName evidence="3">Uncharacterized protein</fullName>
    </submittedName>
</protein>
<sequence>MNETLQSSDAPSDAPTEAPTERRRGRKRLIIAGGALIGVGALATVAAFTDFGLLNLGGDGGFGGPDNVYNIQVSAGQEDTVGDVASWIEANPDAVDVVPIAGADSLIPGGAPVDVSIPVLNASPTFGSTLEVSIEDTTPVDADGAQETRNNAYAALVRVSIAQVADASTTPASWVIEDATISAANTALDALAAEAGVVTVVRVELIEGATQEETNAANGGMVNLQARFDGTSVN</sequence>
<reference evidence="3 4" key="1">
    <citation type="submission" date="2021-02" db="EMBL/GenBank/DDBJ databases">
        <title>Draft genome and description of Leucobacter sp nov strain Marseille-Q4368.</title>
        <authorList>
            <person name="Boxberger M."/>
            <person name="La Scola B."/>
        </authorList>
    </citation>
    <scope>NUCLEOTIDE SEQUENCE [LARGE SCALE GENOMIC DNA]</scope>
    <source>
        <strain evidence="3 4">Marseille-Q4368</strain>
    </source>
</reference>